<sequence length="120" mass="13276">MATLYHSPFCPNSRFIRLVLAEMGMEPTLVEERAWERRRDFLIVNPAGTTPVLVEQTGLAIPGAGVIAEYLDETRGARPRRTAASARHHPGAGGGAAPARLVPRQVQQRGDRVSRHREDR</sequence>
<protein>
    <recommendedName>
        <fullName evidence="2">GST N-terminal domain-containing protein</fullName>
    </recommendedName>
</protein>
<dbReference type="CDD" id="cd00570">
    <property type="entry name" value="GST_N_family"/>
    <property type="match status" value="1"/>
</dbReference>
<accession>A0A2N9ASE4</accession>
<evidence type="ECO:0000313" key="4">
    <source>
        <dbReference type="Proteomes" id="UP000233769"/>
    </source>
</evidence>
<gene>
    <name evidence="3" type="ORF">TK0001_3478</name>
</gene>
<reference evidence="4" key="1">
    <citation type="submission" date="2017-10" db="EMBL/GenBank/DDBJ databases">
        <authorList>
            <person name="Regsiter A."/>
            <person name="William W."/>
        </authorList>
    </citation>
    <scope>NUCLEOTIDE SEQUENCE [LARGE SCALE GENOMIC DNA]</scope>
</reference>
<dbReference type="EMBL" id="LT962688">
    <property type="protein sequence ID" value="SOR30080.1"/>
    <property type="molecule type" value="Genomic_DNA"/>
</dbReference>
<dbReference type="InterPro" id="IPR036249">
    <property type="entry name" value="Thioredoxin-like_sf"/>
</dbReference>
<dbReference type="AlphaFoldDB" id="A0A2N9ASE4"/>
<organism evidence="3 4">
    <name type="scientific">Methylorubrum extorquens</name>
    <name type="common">Methylobacterium dichloromethanicum</name>
    <name type="synonym">Methylobacterium extorquens</name>
    <dbReference type="NCBI Taxonomy" id="408"/>
    <lineage>
        <taxon>Bacteria</taxon>
        <taxon>Pseudomonadati</taxon>
        <taxon>Pseudomonadota</taxon>
        <taxon>Alphaproteobacteria</taxon>
        <taxon>Hyphomicrobiales</taxon>
        <taxon>Methylobacteriaceae</taxon>
        <taxon>Methylorubrum</taxon>
    </lineage>
</organism>
<evidence type="ECO:0000313" key="3">
    <source>
        <dbReference type="EMBL" id="SOR30080.1"/>
    </source>
</evidence>
<dbReference type="Gene3D" id="3.40.30.10">
    <property type="entry name" value="Glutaredoxin"/>
    <property type="match status" value="1"/>
</dbReference>
<proteinExistence type="predicted"/>
<feature type="region of interest" description="Disordered" evidence="1">
    <location>
        <begin position="76"/>
        <end position="120"/>
    </location>
</feature>
<evidence type="ECO:0000259" key="2">
    <source>
        <dbReference type="PROSITE" id="PS50404"/>
    </source>
</evidence>
<feature type="compositionally biased region" description="Basic residues" evidence="1">
    <location>
        <begin position="77"/>
        <end position="90"/>
    </location>
</feature>
<feature type="domain" description="GST N-terminal" evidence="2">
    <location>
        <begin position="1"/>
        <end position="79"/>
    </location>
</feature>
<dbReference type="Proteomes" id="UP000233769">
    <property type="component" value="Chromosome tk0001"/>
</dbReference>
<dbReference type="Pfam" id="PF13409">
    <property type="entry name" value="GST_N_2"/>
    <property type="match status" value="1"/>
</dbReference>
<name>A0A2N9ASE4_METEX</name>
<dbReference type="PROSITE" id="PS50404">
    <property type="entry name" value="GST_NTER"/>
    <property type="match status" value="1"/>
</dbReference>
<dbReference type="InterPro" id="IPR004045">
    <property type="entry name" value="Glutathione_S-Trfase_N"/>
</dbReference>
<evidence type="ECO:0000256" key="1">
    <source>
        <dbReference type="SAM" id="MobiDB-lite"/>
    </source>
</evidence>
<dbReference type="SUPFAM" id="SSF52833">
    <property type="entry name" value="Thioredoxin-like"/>
    <property type="match status" value="1"/>
</dbReference>
<feature type="compositionally biased region" description="Basic and acidic residues" evidence="1">
    <location>
        <begin position="109"/>
        <end position="120"/>
    </location>
</feature>